<evidence type="ECO:0000313" key="2">
    <source>
        <dbReference type="Proteomes" id="UP000252378"/>
    </source>
</evidence>
<proteinExistence type="predicted"/>
<gene>
    <name evidence="1" type="ORF">C7J97_14695</name>
</gene>
<dbReference type="Proteomes" id="UP000252378">
    <property type="component" value="Unassembled WGS sequence"/>
</dbReference>
<name>A0A367FUR7_9FIRM</name>
<protein>
    <submittedName>
        <fullName evidence="1">RNA polymerase subunit sigma-70</fullName>
    </submittedName>
</protein>
<dbReference type="InterPro" id="IPR036388">
    <property type="entry name" value="WH-like_DNA-bd_sf"/>
</dbReference>
<organism evidence="1 2">
    <name type="scientific">Faecalibacterium prausnitzii</name>
    <dbReference type="NCBI Taxonomy" id="853"/>
    <lineage>
        <taxon>Bacteria</taxon>
        <taxon>Bacillati</taxon>
        <taxon>Bacillota</taxon>
        <taxon>Clostridia</taxon>
        <taxon>Eubacteriales</taxon>
        <taxon>Oscillospiraceae</taxon>
        <taxon>Faecalibacterium</taxon>
    </lineage>
</organism>
<comment type="caution">
    <text evidence="1">The sequence shown here is derived from an EMBL/GenBank/DDBJ whole genome shotgun (WGS) entry which is preliminary data.</text>
</comment>
<dbReference type="Gene3D" id="1.10.10.10">
    <property type="entry name" value="Winged helix-like DNA-binding domain superfamily/Winged helix DNA-binding domain"/>
    <property type="match status" value="1"/>
</dbReference>
<dbReference type="EMBL" id="PXUP01000066">
    <property type="protein sequence ID" value="RCH41566.1"/>
    <property type="molecule type" value="Genomic_DNA"/>
</dbReference>
<accession>A0A367FUR7</accession>
<sequence>YYFQRLTHREIGRRYGRAGNTTGRRIQMILRRLRAELEGLSYEPATSL</sequence>
<dbReference type="AlphaFoldDB" id="A0A367FUR7"/>
<reference evidence="1 2" key="1">
    <citation type="submission" date="2018-03" db="EMBL/GenBank/DDBJ databases">
        <title>Complete genome sequencing of Faecalibacterium prausnitzii strains isolated from the human gut.</title>
        <authorList>
            <person name="Fitzgerald B.C."/>
            <person name="Shkoporov A.N."/>
            <person name="Ross P.R."/>
            <person name="Hill C."/>
        </authorList>
    </citation>
    <scope>NUCLEOTIDE SEQUENCE [LARGE SCALE GENOMIC DNA]</scope>
    <source>
        <strain evidence="1 2">ATCC 27768</strain>
    </source>
</reference>
<feature type="non-terminal residue" evidence="1">
    <location>
        <position position="1"/>
    </location>
</feature>
<evidence type="ECO:0000313" key="1">
    <source>
        <dbReference type="EMBL" id="RCH41566.1"/>
    </source>
</evidence>